<sequence>MVPSVSQRVQCTGIRLRAELIIFLCSLLKYLSFLIIDDKYRYKFSEKISPYKQQ</sequence>
<organism evidence="1 2">
    <name type="scientific">Escherichia coli</name>
    <dbReference type="NCBI Taxonomy" id="562"/>
    <lineage>
        <taxon>Bacteria</taxon>
        <taxon>Pseudomonadati</taxon>
        <taxon>Pseudomonadota</taxon>
        <taxon>Gammaproteobacteria</taxon>
        <taxon>Enterobacterales</taxon>
        <taxon>Enterobacteriaceae</taxon>
        <taxon>Escherichia</taxon>
    </lineage>
</organism>
<protein>
    <submittedName>
        <fullName evidence="1">Uncharacterized protein</fullName>
    </submittedName>
</protein>
<evidence type="ECO:0000313" key="2">
    <source>
        <dbReference type="Proteomes" id="UP000254052"/>
    </source>
</evidence>
<reference evidence="1 2" key="1">
    <citation type="submission" date="2018-06" db="EMBL/GenBank/DDBJ databases">
        <authorList>
            <consortium name="Pathogen Informatics"/>
            <person name="Doyle S."/>
        </authorList>
    </citation>
    <scope>NUCLEOTIDE SEQUENCE [LARGE SCALE GENOMIC DNA]</scope>
    <source>
        <strain evidence="1 2">NCTC9962</strain>
    </source>
</reference>
<dbReference type="AlphaFoldDB" id="A0A0K4AUA0"/>
<dbReference type="EMBL" id="UGED01000008">
    <property type="protein sequence ID" value="STL49333.1"/>
    <property type="molecule type" value="Genomic_DNA"/>
</dbReference>
<accession>A0A0K4AUA0</accession>
<dbReference type="Proteomes" id="UP000254052">
    <property type="component" value="Unassembled WGS sequence"/>
</dbReference>
<name>A0A0K4AUA0_ECOLX</name>
<gene>
    <name evidence="1" type="ORF">NCTC9962_03651</name>
</gene>
<evidence type="ECO:0000313" key="1">
    <source>
        <dbReference type="EMBL" id="STL49333.1"/>
    </source>
</evidence>
<proteinExistence type="predicted"/>